<dbReference type="OrthoDB" id="5376140at2759"/>
<dbReference type="GO" id="GO:0003677">
    <property type="term" value="F:DNA binding"/>
    <property type="evidence" value="ECO:0007669"/>
    <property type="project" value="UniProtKB-KW"/>
</dbReference>
<keyword evidence="6" id="KW-0238">DNA-binding</keyword>
<keyword evidence="7" id="KW-0539">Nucleus</keyword>
<dbReference type="PANTHER" id="PTHR10629:SF52">
    <property type="entry name" value="DNA (CYTOSINE-5)-METHYLTRANSFERASE 1"/>
    <property type="match status" value="1"/>
</dbReference>
<evidence type="ECO:0000256" key="3">
    <source>
        <dbReference type="ARBA" id="ARBA00022603"/>
    </source>
</evidence>
<evidence type="ECO:0000256" key="1">
    <source>
        <dbReference type="ARBA" id="ARBA00004123"/>
    </source>
</evidence>
<evidence type="ECO:0000313" key="12">
    <source>
        <dbReference type="Proteomes" id="UP000559256"/>
    </source>
</evidence>
<dbReference type="GO" id="GO:0005634">
    <property type="term" value="C:nucleus"/>
    <property type="evidence" value="ECO:0007669"/>
    <property type="project" value="UniProtKB-SubCell"/>
</dbReference>
<keyword evidence="12" id="KW-1185">Reference proteome</keyword>
<dbReference type="InterPro" id="IPR050390">
    <property type="entry name" value="C5-Methyltransferase"/>
</dbReference>
<evidence type="ECO:0000256" key="6">
    <source>
        <dbReference type="ARBA" id="ARBA00023125"/>
    </source>
</evidence>
<accession>A0A8H5CQJ4</accession>
<feature type="domain" description="BAH" evidence="10">
    <location>
        <begin position="415"/>
        <end position="558"/>
    </location>
</feature>
<dbReference type="EC" id="2.1.1.37" evidence="2"/>
<protein>
    <recommendedName>
        <fullName evidence="2">DNA (cytosine-5-)-methyltransferase</fullName>
        <ecNumber evidence="2">2.1.1.37</ecNumber>
    </recommendedName>
</protein>
<evidence type="ECO:0000259" key="10">
    <source>
        <dbReference type="PROSITE" id="PS51038"/>
    </source>
</evidence>
<feature type="active site" evidence="8">
    <location>
        <position position="870"/>
    </location>
</feature>
<feature type="region of interest" description="Disordered" evidence="9">
    <location>
        <begin position="1"/>
        <end position="70"/>
    </location>
</feature>
<dbReference type="InterPro" id="IPR029063">
    <property type="entry name" value="SAM-dependent_MTases_sf"/>
</dbReference>
<dbReference type="GO" id="GO:0044027">
    <property type="term" value="P:negative regulation of gene expression via chromosomal CpG island methylation"/>
    <property type="evidence" value="ECO:0007669"/>
    <property type="project" value="TreeGrafter"/>
</dbReference>
<keyword evidence="4 8" id="KW-0808">Transferase</keyword>
<dbReference type="PROSITE" id="PS51038">
    <property type="entry name" value="BAH"/>
    <property type="match status" value="1"/>
</dbReference>
<organism evidence="11 12">
    <name type="scientific">Tetrapyrgos nigripes</name>
    <dbReference type="NCBI Taxonomy" id="182062"/>
    <lineage>
        <taxon>Eukaryota</taxon>
        <taxon>Fungi</taxon>
        <taxon>Dikarya</taxon>
        <taxon>Basidiomycota</taxon>
        <taxon>Agaricomycotina</taxon>
        <taxon>Agaricomycetes</taxon>
        <taxon>Agaricomycetidae</taxon>
        <taxon>Agaricales</taxon>
        <taxon>Marasmiineae</taxon>
        <taxon>Marasmiaceae</taxon>
        <taxon>Tetrapyrgos</taxon>
    </lineage>
</organism>
<comment type="similarity">
    <text evidence="8">Belongs to the class I-like SAM-binding methyltransferase superfamily. C5-methyltransferase family.</text>
</comment>
<evidence type="ECO:0000256" key="8">
    <source>
        <dbReference type="PROSITE-ProRule" id="PRU01016"/>
    </source>
</evidence>
<dbReference type="EMBL" id="JAACJM010000114">
    <property type="protein sequence ID" value="KAF5345203.1"/>
    <property type="molecule type" value="Genomic_DNA"/>
</dbReference>
<dbReference type="AlphaFoldDB" id="A0A8H5CQJ4"/>
<dbReference type="InterPro" id="IPR001025">
    <property type="entry name" value="BAH_dom"/>
</dbReference>
<reference evidence="11 12" key="1">
    <citation type="journal article" date="2020" name="ISME J.">
        <title>Uncovering the hidden diversity of litter-decomposition mechanisms in mushroom-forming fungi.</title>
        <authorList>
            <person name="Floudas D."/>
            <person name="Bentzer J."/>
            <person name="Ahren D."/>
            <person name="Johansson T."/>
            <person name="Persson P."/>
            <person name="Tunlid A."/>
        </authorList>
    </citation>
    <scope>NUCLEOTIDE SEQUENCE [LARGE SCALE GENOMIC DNA]</scope>
    <source>
        <strain evidence="11 12">CBS 291.85</strain>
    </source>
</reference>
<evidence type="ECO:0000256" key="9">
    <source>
        <dbReference type="SAM" id="MobiDB-lite"/>
    </source>
</evidence>
<dbReference type="Gene3D" id="2.30.30.490">
    <property type="match status" value="2"/>
</dbReference>
<dbReference type="Proteomes" id="UP000559256">
    <property type="component" value="Unassembled WGS sequence"/>
</dbReference>
<comment type="caution">
    <text evidence="11">The sequence shown here is derived from an EMBL/GenBank/DDBJ whole genome shotgun (WGS) entry which is preliminary data.</text>
</comment>
<evidence type="ECO:0000256" key="4">
    <source>
        <dbReference type="ARBA" id="ARBA00022679"/>
    </source>
</evidence>
<dbReference type="InterPro" id="IPR001525">
    <property type="entry name" value="C5_MeTfrase"/>
</dbReference>
<dbReference type="SUPFAM" id="SSF53335">
    <property type="entry name" value="S-adenosyl-L-methionine-dependent methyltransferases"/>
    <property type="match status" value="1"/>
</dbReference>
<dbReference type="PANTHER" id="PTHR10629">
    <property type="entry name" value="CYTOSINE-SPECIFIC METHYLTRANSFERASE"/>
    <property type="match status" value="1"/>
</dbReference>
<name>A0A8H5CQJ4_9AGAR</name>
<evidence type="ECO:0000256" key="2">
    <source>
        <dbReference type="ARBA" id="ARBA00011975"/>
    </source>
</evidence>
<dbReference type="Pfam" id="PF00145">
    <property type="entry name" value="DNA_methylase"/>
    <property type="match status" value="1"/>
</dbReference>
<dbReference type="InterPro" id="IPR043151">
    <property type="entry name" value="BAH_sf"/>
</dbReference>
<dbReference type="Gene3D" id="3.90.120.10">
    <property type="entry name" value="DNA Methylase, subunit A, domain 2"/>
    <property type="match status" value="1"/>
</dbReference>
<dbReference type="PROSITE" id="PS51679">
    <property type="entry name" value="SAM_MT_C5"/>
    <property type="match status" value="1"/>
</dbReference>
<comment type="subcellular location">
    <subcellularLocation>
        <location evidence="1">Nucleus</location>
    </subcellularLocation>
</comment>
<dbReference type="GO" id="GO:0032259">
    <property type="term" value="P:methylation"/>
    <property type="evidence" value="ECO:0007669"/>
    <property type="project" value="UniProtKB-KW"/>
</dbReference>
<sequence>MPPPRRPRPTAGEVSWGPDFHTPSSSGSVGPTPSVPSSSTPLPLKRKPTQHNQEEPKTKRSKSISTSEQTSTLRDQLPVFFYEPRQDLEVWTEEEVLDLFGVDFDEDNKPEMVISDFSIYDARRRNELISLDTLARPDGKERNFQAVGKVRVIQEYEDDDGENNEEGVYVILKTIMFFEYDWNEANWWRAGAIETPLAFYVLDIPNPRYQDFFRLFLTPRVIVQKIIAAARRDNKIRDEDFKNDFETQSDPFGRKFTAGDIQVARSYLRPALKELNLLARFKDVPLIRALLPSRSDEDNNGMDNNGGRRWRNHRINIDRRVLEYPNRTCVVESIGALADGLIEESVLTVGPRPKRVDERMEKVEKKRKAHRQRQRLYRLLDVARHDPVVQWDKEDIIRKGGKRTRCLSSVRVNGIVYKPGDDIVVLVGHDPAKKAKKGPQSLIPHESEIPEDGQVADYFWFARIIYLDHEAGNLSGDTGIAHIQWYNHGSQIPILEELHRPQELFLQDLCGPVPLACIIAKVKVKDQPTEAGLGKLHENDFFYRFVYDPVTASCTTPDTEGMDKAKSDPRPDACHVCDLREKIEERAIPQPIHERKNGKAVFTGVKYDNVSCHLHDFISYKSYEVGGSDLGYIVDFHEKGPLIVVRKVGRIRDVKVLPEDYFRDERHLYITDETDIIQADRLVRVIHVAHLKLLKNEDGKDTREEWISRSPYHFYLKFCFPKMKVTKRAWEEKKSCRKVAICATCPEAEARRWEQEREVRAYYKQNPLIATDLFGGCSAFATGFALGSQCIKVKYAVEIVPSAALTYRKNSPDTIVINQCMNEYLRYAVKSQLEEFKDMDKPKDLYHETEDIPDPPKRGEIDVVLAGFPCQGHSDLNMYKKANDSKNNLILTCLSEVDRLRPKYCFFENVPGFLSYRLNAVQADERRVEGGIEQGGLKFLHRALLDMGYQTVFANLEAGHYGSAQSRVRFFMIAAQQGLPLPLLPQPTHDFPSRSLNIKFCDGSAIQPIRTSRNVAAHRAYTVRDAIIDLPSWDWQHPNFNKLSRDEKDELRKRQQDGIPAIPYQGVPHPTWGKDVQHHYVENAVMSRYTVDCRPAGRNIDPDKLQHFTKQFLPKVVESVYKIPPGGDSRSIQPYLGQFQLHNARSAQARRGNISGYYRRLDWNGHFSTVVTNAHPTAKVAKVLHPDSQRMLTVRELARAQGFPDWFEFIALEDNVITHRHIGNAVAWPVSKALGRSLLDALVVKWQQREQIVIDDD</sequence>
<evidence type="ECO:0000313" key="11">
    <source>
        <dbReference type="EMBL" id="KAF5345203.1"/>
    </source>
</evidence>
<keyword evidence="5 8" id="KW-0949">S-adenosyl-L-methionine</keyword>
<dbReference type="GO" id="GO:0003682">
    <property type="term" value="F:chromatin binding"/>
    <property type="evidence" value="ECO:0007669"/>
    <property type="project" value="InterPro"/>
</dbReference>
<evidence type="ECO:0000256" key="7">
    <source>
        <dbReference type="ARBA" id="ARBA00023242"/>
    </source>
</evidence>
<dbReference type="CDD" id="cd04370">
    <property type="entry name" value="BAH"/>
    <property type="match status" value="1"/>
</dbReference>
<dbReference type="GO" id="GO:0003886">
    <property type="term" value="F:DNA (cytosine-5-)-methyltransferase activity"/>
    <property type="evidence" value="ECO:0007669"/>
    <property type="project" value="UniProtKB-EC"/>
</dbReference>
<dbReference type="Gene3D" id="3.40.50.150">
    <property type="entry name" value="Vaccinia Virus protein VP39"/>
    <property type="match status" value="1"/>
</dbReference>
<feature type="compositionally biased region" description="Low complexity" evidence="9">
    <location>
        <begin position="23"/>
        <end position="43"/>
    </location>
</feature>
<dbReference type="PRINTS" id="PR00105">
    <property type="entry name" value="C5METTRFRASE"/>
</dbReference>
<gene>
    <name evidence="11" type="ORF">D9758_009650</name>
</gene>
<keyword evidence="3 8" id="KW-0489">Methyltransferase</keyword>
<evidence type="ECO:0000256" key="5">
    <source>
        <dbReference type="ARBA" id="ARBA00022691"/>
    </source>
</evidence>
<proteinExistence type="inferred from homology"/>